<dbReference type="InterPro" id="IPR025525">
    <property type="entry name" value="hAT-like_transposase_RNase-H"/>
</dbReference>
<dbReference type="SUPFAM" id="SSF53098">
    <property type="entry name" value="Ribonuclease H-like"/>
    <property type="match status" value="1"/>
</dbReference>
<accession>A0A834G4Q8</accession>
<dbReference type="Pfam" id="PF14372">
    <property type="entry name" value="hAT-like_RNase-H"/>
    <property type="match status" value="1"/>
</dbReference>
<dbReference type="PANTHER" id="PTHR23272">
    <property type="entry name" value="BED FINGER-RELATED"/>
    <property type="match status" value="1"/>
</dbReference>
<comment type="caution">
    <text evidence="3">The sequence shown here is derived from an EMBL/GenBank/DDBJ whole genome shotgun (WGS) entry which is preliminary data.</text>
</comment>
<evidence type="ECO:0000313" key="4">
    <source>
        <dbReference type="Proteomes" id="UP000626092"/>
    </source>
</evidence>
<sequence>MSKMTIEMKRKFETYWGDVEKFNSLLYVAVALDPRFKLRLVKFCYTKSKGKPVGEKMEKQVNDILNKLYDSYEKEGEVRQKVPNASPMPRVMEENEDCDRRLNLAS</sequence>
<evidence type="ECO:0000313" key="3">
    <source>
        <dbReference type="EMBL" id="KAF7121516.1"/>
    </source>
</evidence>
<organism evidence="3 4">
    <name type="scientific">Rhododendron simsii</name>
    <name type="common">Sims's rhododendron</name>
    <dbReference type="NCBI Taxonomy" id="118357"/>
    <lineage>
        <taxon>Eukaryota</taxon>
        <taxon>Viridiplantae</taxon>
        <taxon>Streptophyta</taxon>
        <taxon>Embryophyta</taxon>
        <taxon>Tracheophyta</taxon>
        <taxon>Spermatophyta</taxon>
        <taxon>Magnoliopsida</taxon>
        <taxon>eudicotyledons</taxon>
        <taxon>Gunneridae</taxon>
        <taxon>Pentapetalae</taxon>
        <taxon>asterids</taxon>
        <taxon>Ericales</taxon>
        <taxon>Ericaceae</taxon>
        <taxon>Ericoideae</taxon>
        <taxon>Rhodoreae</taxon>
        <taxon>Rhododendron</taxon>
    </lineage>
</organism>
<feature type="region of interest" description="Disordered" evidence="1">
    <location>
        <begin position="79"/>
        <end position="106"/>
    </location>
</feature>
<dbReference type="EMBL" id="WJXA01000013">
    <property type="protein sequence ID" value="KAF7121516.1"/>
    <property type="molecule type" value="Genomic_DNA"/>
</dbReference>
<dbReference type="AlphaFoldDB" id="A0A834G4Q8"/>
<dbReference type="InterPro" id="IPR012337">
    <property type="entry name" value="RNaseH-like_sf"/>
</dbReference>
<evidence type="ECO:0000259" key="2">
    <source>
        <dbReference type="Pfam" id="PF14372"/>
    </source>
</evidence>
<dbReference type="GO" id="GO:0003677">
    <property type="term" value="F:DNA binding"/>
    <property type="evidence" value="ECO:0007669"/>
    <property type="project" value="InterPro"/>
</dbReference>
<evidence type="ECO:0000256" key="1">
    <source>
        <dbReference type="SAM" id="MobiDB-lite"/>
    </source>
</evidence>
<gene>
    <name evidence="3" type="ORF">RHSIM_Rhsim13G0233900</name>
</gene>
<dbReference type="PANTHER" id="PTHR23272:SF161">
    <property type="entry name" value="ZINC FINGER BED DOMAIN-CONTAINING PROTEIN RICESLEEPER 1-LIKE"/>
    <property type="match status" value="1"/>
</dbReference>
<name>A0A834G4Q8_RHOSS</name>
<feature type="domain" description="hAT-like transposase RNase-H fold" evidence="2">
    <location>
        <begin position="1"/>
        <end position="72"/>
    </location>
</feature>
<protein>
    <recommendedName>
        <fullName evidence="2">hAT-like transposase RNase-H fold domain-containing protein</fullName>
    </recommendedName>
</protein>
<keyword evidence="4" id="KW-1185">Reference proteome</keyword>
<reference evidence="3" key="1">
    <citation type="submission" date="2019-11" db="EMBL/GenBank/DDBJ databases">
        <authorList>
            <person name="Liu Y."/>
            <person name="Hou J."/>
            <person name="Li T.-Q."/>
            <person name="Guan C.-H."/>
            <person name="Wu X."/>
            <person name="Wu H.-Z."/>
            <person name="Ling F."/>
            <person name="Zhang R."/>
            <person name="Shi X.-G."/>
            <person name="Ren J.-P."/>
            <person name="Chen E.-F."/>
            <person name="Sun J.-M."/>
        </authorList>
    </citation>
    <scope>NUCLEOTIDE SEQUENCE</scope>
    <source>
        <strain evidence="3">Adult_tree_wgs_1</strain>
        <tissue evidence="3">Leaves</tissue>
    </source>
</reference>
<proteinExistence type="predicted"/>
<dbReference type="Proteomes" id="UP000626092">
    <property type="component" value="Unassembled WGS sequence"/>
</dbReference>
<dbReference type="OrthoDB" id="1738165at2759"/>